<dbReference type="InterPro" id="IPR008181">
    <property type="entry name" value="dUTPase"/>
</dbReference>
<evidence type="ECO:0000256" key="1">
    <source>
        <dbReference type="ARBA" id="ARBA00006581"/>
    </source>
</evidence>
<comment type="similarity">
    <text evidence="1 5">Belongs to the dUTPase family.</text>
</comment>
<feature type="binding site" evidence="5">
    <location>
        <begin position="64"/>
        <end position="66"/>
    </location>
    <ligand>
        <name>substrate</name>
    </ligand>
</feature>
<dbReference type="GO" id="GO:0046081">
    <property type="term" value="P:dUTP catabolic process"/>
    <property type="evidence" value="ECO:0007669"/>
    <property type="project" value="InterPro"/>
</dbReference>
<dbReference type="GO" id="GO:0000287">
    <property type="term" value="F:magnesium ion binding"/>
    <property type="evidence" value="ECO:0007669"/>
    <property type="project" value="UniProtKB-UniRule"/>
</dbReference>
<dbReference type="Proteomes" id="UP000264062">
    <property type="component" value="Unassembled WGS sequence"/>
</dbReference>
<dbReference type="InterPro" id="IPR033704">
    <property type="entry name" value="dUTPase_trimeric"/>
</dbReference>
<dbReference type="AlphaFoldDB" id="A0A350HB50"/>
<feature type="domain" description="dUTPase-like" evidence="6">
    <location>
        <begin position="14"/>
        <end position="142"/>
    </location>
</feature>
<comment type="function">
    <text evidence="5">This enzyme is involved in nucleotide metabolism: it produces dUMP, the immediate precursor of thymidine nucleotides and it decreases the intracellular concentration of dUTP so that uracil cannot be incorporated into DNA.</text>
</comment>
<keyword evidence="5" id="KW-0479">Metal-binding</keyword>
<proteinExistence type="inferred from homology"/>
<organism evidence="7 8">
    <name type="scientific">candidate division WOR-3 bacterium</name>
    <dbReference type="NCBI Taxonomy" id="2052148"/>
    <lineage>
        <taxon>Bacteria</taxon>
        <taxon>Bacteria division WOR-3</taxon>
    </lineage>
</organism>
<dbReference type="SUPFAM" id="SSF51283">
    <property type="entry name" value="dUTPase-like"/>
    <property type="match status" value="1"/>
</dbReference>
<sequence length="144" mass="16109">MKEINVKIFLEEGAEYPKYMTSGSSGADLFAYQEIEIEPKESALVRTGIKIEIEEGYECQIRPRSGYSMKNKILILNTPGTIDSDYRGEIQVIMYNLNDAPFTVKKGDRIAQIVFAETLRGEFRAVELKSSERGEGGFGHTGGM</sequence>
<gene>
    <name evidence="5" type="primary">dut</name>
    <name evidence="7" type="ORF">DCW38_06255</name>
</gene>
<comment type="pathway">
    <text evidence="5">Pyrimidine metabolism; dUMP biosynthesis; dUMP from dCTP (dUTP route): step 2/2.</text>
</comment>
<reference evidence="7 8" key="1">
    <citation type="journal article" date="2018" name="Nat. Biotechnol.">
        <title>A standardized bacterial taxonomy based on genome phylogeny substantially revises the tree of life.</title>
        <authorList>
            <person name="Parks D.H."/>
            <person name="Chuvochina M."/>
            <person name="Waite D.W."/>
            <person name="Rinke C."/>
            <person name="Skarshewski A."/>
            <person name="Chaumeil P.A."/>
            <person name="Hugenholtz P."/>
        </authorList>
    </citation>
    <scope>NUCLEOTIDE SEQUENCE [LARGE SCALE GENOMIC DNA]</scope>
    <source>
        <strain evidence="7">UBA9956</strain>
    </source>
</reference>
<dbReference type="GO" id="GO:0006226">
    <property type="term" value="P:dUMP biosynthetic process"/>
    <property type="evidence" value="ECO:0007669"/>
    <property type="project" value="UniProtKB-UniRule"/>
</dbReference>
<feature type="binding site" evidence="5">
    <location>
        <begin position="81"/>
        <end position="83"/>
    </location>
    <ligand>
        <name>substrate</name>
    </ligand>
</feature>
<name>A0A350HB50_UNCW3</name>
<accession>A0A350HB50</accession>
<evidence type="ECO:0000256" key="5">
    <source>
        <dbReference type="HAMAP-Rule" id="MF_00116"/>
    </source>
</evidence>
<dbReference type="EMBL" id="DMZY01000184">
    <property type="protein sequence ID" value="HAV92766.1"/>
    <property type="molecule type" value="Genomic_DNA"/>
</dbReference>
<comment type="cofactor">
    <cofactor evidence="5">
        <name>Mg(2+)</name>
        <dbReference type="ChEBI" id="CHEBI:18420"/>
    </cofactor>
</comment>
<dbReference type="UniPathway" id="UPA00610">
    <property type="reaction ID" value="UER00666"/>
</dbReference>
<comment type="catalytic activity">
    <reaction evidence="4 5">
        <text>dUTP + H2O = dUMP + diphosphate + H(+)</text>
        <dbReference type="Rhea" id="RHEA:10248"/>
        <dbReference type="ChEBI" id="CHEBI:15377"/>
        <dbReference type="ChEBI" id="CHEBI:15378"/>
        <dbReference type="ChEBI" id="CHEBI:33019"/>
        <dbReference type="ChEBI" id="CHEBI:61555"/>
        <dbReference type="ChEBI" id="CHEBI:246422"/>
        <dbReference type="EC" id="3.6.1.23"/>
    </reaction>
</comment>
<dbReference type="EC" id="3.6.1.23" evidence="5"/>
<keyword evidence="3 5" id="KW-0546">Nucleotide metabolism</keyword>
<dbReference type="InterPro" id="IPR029054">
    <property type="entry name" value="dUTPase-like"/>
</dbReference>
<dbReference type="CDD" id="cd07557">
    <property type="entry name" value="trimeric_dUTPase"/>
    <property type="match status" value="1"/>
</dbReference>
<protein>
    <recommendedName>
        <fullName evidence="5">Deoxyuridine 5'-triphosphate nucleotidohydrolase</fullName>
        <shortName evidence="5">dUTPase</shortName>
        <ecNumber evidence="5">3.6.1.23</ecNumber>
    </recommendedName>
    <alternativeName>
        <fullName evidence="5">dUTP pyrophosphatase</fullName>
    </alternativeName>
</protein>
<comment type="caution">
    <text evidence="7">The sequence shown here is derived from an EMBL/GenBank/DDBJ whole genome shotgun (WGS) entry which is preliminary data.</text>
</comment>
<evidence type="ECO:0000313" key="8">
    <source>
        <dbReference type="Proteomes" id="UP000264062"/>
    </source>
</evidence>
<dbReference type="PANTHER" id="PTHR11241:SF0">
    <property type="entry name" value="DEOXYURIDINE 5'-TRIPHOSPHATE NUCLEOTIDOHYDROLASE"/>
    <property type="match status" value="1"/>
</dbReference>
<feature type="binding site" evidence="5">
    <location>
        <position position="77"/>
    </location>
    <ligand>
        <name>substrate</name>
    </ligand>
</feature>
<evidence type="ECO:0000259" key="6">
    <source>
        <dbReference type="Pfam" id="PF00692"/>
    </source>
</evidence>
<dbReference type="InterPro" id="IPR036157">
    <property type="entry name" value="dUTPase-like_sf"/>
</dbReference>
<keyword evidence="5" id="KW-0460">Magnesium</keyword>
<dbReference type="Gene3D" id="2.70.40.10">
    <property type="match status" value="1"/>
</dbReference>
<dbReference type="NCBIfam" id="NF001862">
    <property type="entry name" value="PRK00601.1"/>
    <property type="match status" value="1"/>
</dbReference>
<dbReference type="Pfam" id="PF00692">
    <property type="entry name" value="dUTPase"/>
    <property type="match status" value="1"/>
</dbReference>
<dbReference type="HAMAP" id="MF_00116">
    <property type="entry name" value="dUTPase_bact"/>
    <property type="match status" value="1"/>
</dbReference>
<keyword evidence="2 5" id="KW-0378">Hydrolase</keyword>
<dbReference type="GO" id="GO:0004170">
    <property type="term" value="F:dUTP diphosphatase activity"/>
    <property type="evidence" value="ECO:0007669"/>
    <property type="project" value="UniProtKB-UniRule"/>
</dbReference>
<evidence type="ECO:0000256" key="3">
    <source>
        <dbReference type="ARBA" id="ARBA00023080"/>
    </source>
</evidence>
<dbReference type="PANTHER" id="PTHR11241">
    <property type="entry name" value="DEOXYURIDINE 5'-TRIPHOSPHATE NUCLEOTIDOHYDROLASE"/>
    <property type="match status" value="1"/>
</dbReference>
<evidence type="ECO:0000256" key="2">
    <source>
        <dbReference type="ARBA" id="ARBA00022801"/>
    </source>
</evidence>
<evidence type="ECO:0000256" key="4">
    <source>
        <dbReference type="ARBA" id="ARBA00047686"/>
    </source>
</evidence>
<dbReference type="NCBIfam" id="TIGR00576">
    <property type="entry name" value="dut"/>
    <property type="match status" value="1"/>
</dbReference>
<comment type="caution">
    <text evidence="5">Lacks conserved residue(s) required for the propagation of feature annotation.</text>
</comment>
<evidence type="ECO:0000313" key="7">
    <source>
        <dbReference type="EMBL" id="HAV92766.1"/>
    </source>
</evidence>